<gene>
    <name evidence="1" type="ORF">L6164_022336</name>
</gene>
<comment type="caution">
    <text evidence="1">The sequence shown here is derived from an EMBL/GenBank/DDBJ whole genome shotgun (WGS) entry which is preliminary data.</text>
</comment>
<dbReference type="EMBL" id="CM039434">
    <property type="protein sequence ID" value="KAI4322664.1"/>
    <property type="molecule type" value="Genomic_DNA"/>
</dbReference>
<name>A0ACB9MEQ0_BAUVA</name>
<proteinExistence type="predicted"/>
<reference evidence="1 2" key="1">
    <citation type="journal article" date="2022" name="DNA Res.">
        <title>Chromosomal-level genome assembly of the orchid tree Bauhinia variegata (Leguminosae; Cercidoideae) supports the allotetraploid origin hypothesis of Bauhinia.</title>
        <authorList>
            <person name="Zhong Y."/>
            <person name="Chen Y."/>
            <person name="Zheng D."/>
            <person name="Pang J."/>
            <person name="Liu Y."/>
            <person name="Luo S."/>
            <person name="Meng S."/>
            <person name="Qian L."/>
            <person name="Wei D."/>
            <person name="Dai S."/>
            <person name="Zhou R."/>
        </authorList>
    </citation>
    <scope>NUCLEOTIDE SEQUENCE [LARGE SCALE GENOMIC DNA]</scope>
    <source>
        <strain evidence="1">BV-YZ2020</strain>
    </source>
</reference>
<evidence type="ECO:0000313" key="2">
    <source>
        <dbReference type="Proteomes" id="UP000828941"/>
    </source>
</evidence>
<accession>A0ACB9MEQ0</accession>
<keyword evidence="2" id="KW-1185">Reference proteome</keyword>
<evidence type="ECO:0000313" key="1">
    <source>
        <dbReference type="EMBL" id="KAI4322664.1"/>
    </source>
</evidence>
<dbReference type="Proteomes" id="UP000828941">
    <property type="component" value="Chromosome 9"/>
</dbReference>
<organism evidence="1 2">
    <name type="scientific">Bauhinia variegata</name>
    <name type="common">Purple orchid tree</name>
    <name type="synonym">Phanera variegata</name>
    <dbReference type="NCBI Taxonomy" id="167791"/>
    <lineage>
        <taxon>Eukaryota</taxon>
        <taxon>Viridiplantae</taxon>
        <taxon>Streptophyta</taxon>
        <taxon>Embryophyta</taxon>
        <taxon>Tracheophyta</taxon>
        <taxon>Spermatophyta</taxon>
        <taxon>Magnoliopsida</taxon>
        <taxon>eudicotyledons</taxon>
        <taxon>Gunneridae</taxon>
        <taxon>Pentapetalae</taxon>
        <taxon>rosids</taxon>
        <taxon>fabids</taxon>
        <taxon>Fabales</taxon>
        <taxon>Fabaceae</taxon>
        <taxon>Cercidoideae</taxon>
        <taxon>Cercideae</taxon>
        <taxon>Bauhiniinae</taxon>
        <taxon>Bauhinia</taxon>
    </lineage>
</organism>
<protein>
    <submittedName>
        <fullName evidence="1">Uncharacterized protein</fullName>
    </submittedName>
</protein>
<sequence>MLSAVVAGAPVYLEATKPKCCRGLNGPFYSFLVSFRYKQNYCSQFGYNPSFRTCFKTFCKGNEVPHQRGFSRGFSALQEDSPWESGDVWSILAFYMFILHIPFSFGGLSVVALLTGQPQLDPPTEILSLLTIQILEFTGTLLLLKYTAKPQYKFTQFFKNNKLVENRNWFLVSALGFGILVLLVFLTSLAADRLFGPKPVNNPLVKEILLSGDVSKVACILVYCIATPILEEVIYRRFLLTSLSSTMDWQQALVISSLIFSAAHFSAENFPQLFIIGCVLGSTYCWTANLNSSILIHSLYNALTLIITYFY</sequence>